<dbReference type="Pfam" id="PF13739">
    <property type="entry name" value="PdaC"/>
    <property type="match status" value="1"/>
</dbReference>
<reference evidence="4 5" key="1">
    <citation type="submission" date="2018-07" db="EMBL/GenBank/DDBJ databases">
        <title>Genomic Encyclopedia of Type Strains, Phase III (KMG-III): the genomes of soil and plant-associated and newly described type strains.</title>
        <authorList>
            <person name="Whitman W."/>
        </authorList>
    </citation>
    <scope>NUCLEOTIDE SEQUENCE [LARGE SCALE GENOMIC DNA]</scope>
    <source>
        <strain evidence="4 5">CECT 8333</strain>
    </source>
</reference>
<dbReference type="AlphaFoldDB" id="A0A369BB13"/>
<feature type="domain" description="Copper amine oxidase-like N-terminal" evidence="1">
    <location>
        <begin position="61"/>
        <end position="160"/>
    </location>
</feature>
<organism evidence="4 5">
    <name type="scientific">Fontibacillus phaseoli</name>
    <dbReference type="NCBI Taxonomy" id="1416533"/>
    <lineage>
        <taxon>Bacteria</taxon>
        <taxon>Bacillati</taxon>
        <taxon>Bacillota</taxon>
        <taxon>Bacilli</taxon>
        <taxon>Bacillales</taxon>
        <taxon>Paenibacillaceae</taxon>
        <taxon>Fontibacillus</taxon>
    </lineage>
</organism>
<dbReference type="EMBL" id="QPJW01000006">
    <property type="protein sequence ID" value="RCX18525.1"/>
    <property type="molecule type" value="Genomic_DNA"/>
</dbReference>
<comment type="caution">
    <text evidence="4">The sequence shown here is derived from an EMBL/GenBank/DDBJ whole genome shotgun (WGS) entry which is preliminary data.</text>
</comment>
<evidence type="ECO:0000313" key="5">
    <source>
        <dbReference type="Proteomes" id="UP000253090"/>
    </source>
</evidence>
<evidence type="ECO:0000259" key="2">
    <source>
        <dbReference type="Pfam" id="PF11738"/>
    </source>
</evidence>
<keyword evidence="5" id="KW-1185">Reference proteome</keyword>
<accession>A0A369BB13</accession>
<dbReference type="Gene3D" id="3.30.565.40">
    <property type="entry name" value="Fervidobacterium nodosum Rt17-B1 like"/>
    <property type="match status" value="1"/>
</dbReference>
<dbReference type="Pfam" id="PF11738">
    <property type="entry name" value="DUF3298"/>
    <property type="match status" value="1"/>
</dbReference>
<sequence>MKKFAFRVGCAVLAIGILASGLGGMRLPGTPVYAEPAQGSPSATEQVQKPKAGQPVQVTLKGKPLKQQGVMGEEAVLVPLELIRKSLKIPVKFNEKSNTYTLKRGNVVVQLQPTETGAKAVVDGSTQVLPYEWKVIDGRPYVSVKVLTDNLGYTSEWNKDGTGSLLNLIPHRLNDIKISTRNIEKAIPEASIKVQYPQVSGLRSKEAEMKINTLLQARADTFVQKSLKEAKENQPSPNGSPYEYIGNYTVTYNRGGLLSILEQTYAYTGGAHGISFREGLTFRLSDGKLLTLDEVLRANPNFRNIVDPAIAKQLKQTEGYFGGFETIGNNPDYYLKDNGVVIFFQLYDYLPYVFGFPEFYFSFPELGIKK</sequence>
<protein>
    <submittedName>
        <fullName evidence="4">Uncharacterized protein DUF3298</fullName>
    </submittedName>
</protein>
<dbReference type="InterPro" id="IPR012854">
    <property type="entry name" value="Cu_amine_oxidase-like_N"/>
</dbReference>
<feature type="domain" description="DUF3298" evidence="2">
    <location>
        <begin position="299"/>
        <end position="360"/>
    </location>
</feature>
<proteinExistence type="predicted"/>
<evidence type="ECO:0000259" key="1">
    <source>
        <dbReference type="Pfam" id="PF07833"/>
    </source>
</evidence>
<dbReference type="RefSeq" id="WP_114497396.1">
    <property type="nucleotide sequence ID" value="NZ_QPJW01000006.1"/>
</dbReference>
<dbReference type="InterPro" id="IPR036582">
    <property type="entry name" value="Mao_N_sf"/>
</dbReference>
<dbReference type="OrthoDB" id="5637at2"/>
<gene>
    <name evidence="4" type="ORF">DFP94_10657</name>
</gene>
<feature type="domain" description="Deacetylase PdaC" evidence="3">
    <location>
        <begin position="190"/>
        <end position="274"/>
    </location>
</feature>
<dbReference type="InterPro" id="IPR025303">
    <property type="entry name" value="PdaC"/>
</dbReference>
<evidence type="ECO:0000259" key="3">
    <source>
        <dbReference type="Pfam" id="PF13739"/>
    </source>
</evidence>
<dbReference type="Gene3D" id="3.90.640.20">
    <property type="entry name" value="Heat-shock cognate protein, ATPase"/>
    <property type="match status" value="1"/>
</dbReference>
<dbReference type="InterPro" id="IPR021729">
    <property type="entry name" value="DUF3298"/>
</dbReference>
<dbReference type="Proteomes" id="UP000253090">
    <property type="component" value="Unassembled WGS sequence"/>
</dbReference>
<dbReference type="Pfam" id="PF07833">
    <property type="entry name" value="Cu_amine_oxidN1"/>
    <property type="match status" value="1"/>
</dbReference>
<name>A0A369BB13_9BACL</name>
<evidence type="ECO:0000313" key="4">
    <source>
        <dbReference type="EMBL" id="RCX18525.1"/>
    </source>
</evidence>
<dbReference type="InterPro" id="IPR037126">
    <property type="entry name" value="PdaC/RsiV-like_sf"/>
</dbReference>
<dbReference type="SUPFAM" id="SSF55383">
    <property type="entry name" value="Copper amine oxidase, domain N"/>
    <property type="match status" value="1"/>
</dbReference>
<dbReference type="Gene3D" id="3.30.457.10">
    <property type="entry name" value="Copper amine oxidase-like, N-terminal domain"/>
    <property type="match status" value="1"/>
</dbReference>